<protein>
    <submittedName>
        <fullName evidence="2">Uncharacterized protein</fullName>
    </submittedName>
</protein>
<feature type="compositionally biased region" description="Basic and acidic residues" evidence="1">
    <location>
        <begin position="18"/>
        <end position="33"/>
    </location>
</feature>
<reference evidence="2 3" key="1">
    <citation type="submission" date="2018-02" db="EMBL/GenBank/DDBJ databases">
        <title>The genomes of Aspergillus section Nigri reveals drivers in fungal speciation.</title>
        <authorList>
            <consortium name="DOE Joint Genome Institute"/>
            <person name="Vesth T.C."/>
            <person name="Nybo J."/>
            <person name="Theobald S."/>
            <person name="Brandl J."/>
            <person name="Frisvad J.C."/>
            <person name="Nielsen K.F."/>
            <person name="Lyhne E.K."/>
            <person name="Kogle M.E."/>
            <person name="Kuo A."/>
            <person name="Riley R."/>
            <person name="Clum A."/>
            <person name="Nolan M."/>
            <person name="Lipzen A."/>
            <person name="Salamov A."/>
            <person name="Henrissat B."/>
            <person name="Wiebenga A."/>
            <person name="De vries R.P."/>
            <person name="Grigoriev I.V."/>
            <person name="Mortensen U.H."/>
            <person name="Andersen M.R."/>
            <person name="Baker S.E."/>
        </authorList>
    </citation>
    <scope>NUCLEOTIDE SEQUENCE [LARGE SCALE GENOMIC DNA]</scope>
    <source>
        <strain evidence="2 3">CBS 114.80</strain>
    </source>
</reference>
<evidence type="ECO:0000313" key="2">
    <source>
        <dbReference type="EMBL" id="PYI27368.1"/>
    </source>
</evidence>
<dbReference type="AlphaFoldDB" id="A0A2V5HSA6"/>
<feature type="region of interest" description="Disordered" evidence="1">
    <location>
        <begin position="98"/>
        <end position="128"/>
    </location>
</feature>
<dbReference type="EMBL" id="KZ825571">
    <property type="protein sequence ID" value="PYI27368.1"/>
    <property type="molecule type" value="Genomic_DNA"/>
</dbReference>
<evidence type="ECO:0000256" key="1">
    <source>
        <dbReference type="SAM" id="MobiDB-lite"/>
    </source>
</evidence>
<keyword evidence="3" id="KW-1185">Reference proteome</keyword>
<organism evidence="2 3">
    <name type="scientific">Aspergillus indologenus CBS 114.80</name>
    <dbReference type="NCBI Taxonomy" id="1450541"/>
    <lineage>
        <taxon>Eukaryota</taxon>
        <taxon>Fungi</taxon>
        <taxon>Dikarya</taxon>
        <taxon>Ascomycota</taxon>
        <taxon>Pezizomycotina</taxon>
        <taxon>Eurotiomycetes</taxon>
        <taxon>Eurotiomycetidae</taxon>
        <taxon>Eurotiales</taxon>
        <taxon>Aspergillaceae</taxon>
        <taxon>Aspergillus</taxon>
        <taxon>Aspergillus subgen. Circumdati</taxon>
    </lineage>
</organism>
<proteinExistence type="predicted"/>
<accession>A0A2V5HSA6</accession>
<dbReference type="Proteomes" id="UP000248817">
    <property type="component" value="Unassembled WGS sequence"/>
</dbReference>
<name>A0A2V5HSA6_9EURO</name>
<sequence length="148" mass="16684">MQSKASRPRTRLTGSRVRTVESRSGRTRPDHSFEFPASRKRPTREKKERTDEPWIEGFLSLTVTPSQPCSLRPAASFHSGGGGRICLLGVIYHLSFRPPAERATNKGKKKKKKKNTDPEHFTPARRIPKFDHPQIFTIACTGNNTSSL</sequence>
<feature type="compositionally biased region" description="Basic residues" evidence="1">
    <location>
        <begin position="105"/>
        <end position="114"/>
    </location>
</feature>
<feature type="compositionally biased region" description="Basic and acidic residues" evidence="1">
    <location>
        <begin position="115"/>
        <end position="128"/>
    </location>
</feature>
<gene>
    <name evidence="2" type="ORF">BP00DRAFT_22531</name>
</gene>
<feature type="compositionally biased region" description="Basic residues" evidence="1">
    <location>
        <begin position="1"/>
        <end position="10"/>
    </location>
</feature>
<feature type="region of interest" description="Disordered" evidence="1">
    <location>
        <begin position="1"/>
        <end position="52"/>
    </location>
</feature>
<evidence type="ECO:0000313" key="3">
    <source>
        <dbReference type="Proteomes" id="UP000248817"/>
    </source>
</evidence>